<keyword evidence="2" id="KW-0472">Membrane</keyword>
<feature type="transmembrane region" description="Helical" evidence="2">
    <location>
        <begin position="399"/>
        <end position="425"/>
    </location>
</feature>
<feature type="transmembrane region" description="Helical" evidence="2">
    <location>
        <begin position="339"/>
        <end position="358"/>
    </location>
</feature>
<dbReference type="OrthoDB" id="5402974at2759"/>
<evidence type="ECO:0000256" key="1">
    <source>
        <dbReference type="SAM" id="MobiDB-lite"/>
    </source>
</evidence>
<reference evidence="3 5" key="1">
    <citation type="submission" date="2020-01" db="EMBL/GenBank/DDBJ databases">
        <authorList>
            <consortium name="DOE Joint Genome Institute"/>
            <person name="Haridas S."/>
            <person name="Albert R."/>
            <person name="Binder M."/>
            <person name="Bloem J."/>
            <person name="Labutti K."/>
            <person name="Salamov A."/>
            <person name="Andreopoulos B."/>
            <person name="Baker S.E."/>
            <person name="Barry K."/>
            <person name="Bills G."/>
            <person name="Bluhm B.H."/>
            <person name="Cannon C."/>
            <person name="Castanera R."/>
            <person name="Culley D.E."/>
            <person name="Daum C."/>
            <person name="Ezra D."/>
            <person name="Gonzalez J.B."/>
            <person name="Henrissat B."/>
            <person name="Kuo A."/>
            <person name="Liang C."/>
            <person name="Lipzen A."/>
            <person name="Lutzoni F."/>
            <person name="Magnuson J."/>
            <person name="Mondo S."/>
            <person name="Nolan M."/>
            <person name="Ohm R."/>
            <person name="Pangilinan J."/>
            <person name="Park H.-J."/>
            <person name="Ramirez L."/>
            <person name="Alfaro M."/>
            <person name="Sun H."/>
            <person name="Tritt A."/>
            <person name="Yoshinaga Y."/>
            <person name="Zwiers L.-H."/>
            <person name="Turgeon B.G."/>
            <person name="Goodwin S.B."/>
            <person name="Spatafora J.W."/>
            <person name="Crous P.W."/>
            <person name="Grigoriev I.V."/>
        </authorList>
    </citation>
    <scope>NUCLEOTIDE SEQUENCE</scope>
    <source>
        <strain evidence="3 5">CBS 781.70</strain>
    </source>
</reference>
<evidence type="ECO:0000313" key="5">
    <source>
        <dbReference type="RefSeq" id="XP_033533880.1"/>
    </source>
</evidence>
<accession>A0A6G1G364</accession>
<sequence length="468" mass="50100">METDGQPVFRRHDILSINRYNWQTLRSQPLRELSGALGDLGTLLPLMTALTMNHSISLPTTLVFTGLANIATGVLFGVPLPVQPMKAIAAIAISNRFSKAETTASGLIVSAVVGLLSITGLLTWFARVVPIPIVKGIQMGAGLRLVIAAGSSLLKSLGWIHPSLTDNLIWVIAAFIFLIISSMMVRIPYALILFIVGLIIAFLHLTLPPDGDYGFHIWHPHVHASFEKETVLTGFYSALAQLPLTVLNSIIATAHLSSHLLPSIPAPSVHEIGISIAVLNLISCPFGGMPACHGSGGLAGQHRFGARSGASVIVLGLLKLVLGLFVGEGLVDLLQTFPKGLLGIMVIVAGIELAKVAASLNEGMSDNWQVDQASGRTGLGESRKAAEYTGSERMERWNVMLATVAGMLAFGNDAVGFAAGVLWHLGLKGKVRWERWQQQRNAPSIAIRRPSSPMDRRGERQSLLHSST</sequence>
<reference evidence="5" key="3">
    <citation type="submission" date="2025-04" db="UniProtKB">
        <authorList>
            <consortium name="RefSeq"/>
        </authorList>
    </citation>
    <scope>IDENTIFICATION</scope>
    <source>
        <strain evidence="5">CBS 781.70</strain>
    </source>
</reference>
<dbReference type="Proteomes" id="UP000504638">
    <property type="component" value="Unplaced"/>
</dbReference>
<dbReference type="PANTHER" id="PTHR31970:SF9">
    <property type="entry name" value="MOLYBDATE TRANSPORTER 2"/>
    <property type="match status" value="1"/>
</dbReference>
<dbReference type="GeneID" id="54415653"/>
<evidence type="ECO:0000256" key="2">
    <source>
        <dbReference type="SAM" id="Phobius"/>
    </source>
</evidence>
<keyword evidence="2" id="KW-0812">Transmembrane</keyword>
<feature type="region of interest" description="Disordered" evidence="1">
    <location>
        <begin position="442"/>
        <end position="468"/>
    </location>
</feature>
<evidence type="ECO:0000313" key="3">
    <source>
        <dbReference type="EMBL" id="KAF1812249.1"/>
    </source>
</evidence>
<keyword evidence="4" id="KW-1185">Reference proteome</keyword>
<feature type="transmembrane region" description="Helical" evidence="2">
    <location>
        <begin position="167"/>
        <end position="185"/>
    </location>
</feature>
<feature type="transmembrane region" description="Helical" evidence="2">
    <location>
        <begin position="107"/>
        <end position="129"/>
    </location>
</feature>
<feature type="transmembrane region" description="Helical" evidence="2">
    <location>
        <begin position="56"/>
        <end position="78"/>
    </location>
</feature>
<dbReference type="EMBL" id="ML975158">
    <property type="protein sequence ID" value="KAF1812249.1"/>
    <property type="molecule type" value="Genomic_DNA"/>
</dbReference>
<reference evidence="5" key="2">
    <citation type="submission" date="2020-04" db="EMBL/GenBank/DDBJ databases">
        <authorList>
            <consortium name="NCBI Genome Project"/>
        </authorList>
    </citation>
    <scope>NUCLEOTIDE SEQUENCE</scope>
    <source>
        <strain evidence="5">CBS 781.70</strain>
    </source>
</reference>
<dbReference type="InterPro" id="IPR031563">
    <property type="entry name" value="MOT1/MOT2"/>
</dbReference>
<name>A0A6G1G364_9PEZI</name>
<keyword evidence="2" id="KW-1133">Transmembrane helix</keyword>
<feature type="transmembrane region" description="Helical" evidence="2">
    <location>
        <begin position="190"/>
        <end position="207"/>
    </location>
</feature>
<dbReference type="GO" id="GO:0015098">
    <property type="term" value="F:molybdate ion transmembrane transporter activity"/>
    <property type="evidence" value="ECO:0007669"/>
    <property type="project" value="InterPro"/>
</dbReference>
<proteinExistence type="predicted"/>
<feature type="transmembrane region" description="Helical" evidence="2">
    <location>
        <begin position="308"/>
        <end position="327"/>
    </location>
</feature>
<gene>
    <name evidence="3 5" type="ORF">P152DRAFT_30061</name>
</gene>
<dbReference type="RefSeq" id="XP_033533880.1">
    <property type="nucleotide sequence ID" value="XM_033675083.1"/>
</dbReference>
<dbReference type="Pfam" id="PF16983">
    <property type="entry name" value="MFS_MOT1"/>
    <property type="match status" value="2"/>
</dbReference>
<dbReference type="AlphaFoldDB" id="A0A6G1G364"/>
<organism evidence="3">
    <name type="scientific">Eremomyces bilateralis CBS 781.70</name>
    <dbReference type="NCBI Taxonomy" id="1392243"/>
    <lineage>
        <taxon>Eukaryota</taxon>
        <taxon>Fungi</taxon>
        <taxon>Dikarya</taxon>
        <taxon>Ascomycota</taxon>
        <taxon>Pezizomycotina</taxon>
        <taxon>Dothideomycetes</taxon>
        <taxon>Dothideomycetes incertae sedis</taxon>
        <taxon>Eremomycetales</taxon>
        <taxon>Eremomycetaceae</taxon>
        <taxon>Eremomyces</taxon>
    </lineage>
</organism>
<feature type="transmembrane region" description="Helical" evidence="2">
    <location>
        <begin position="235"/>
        <end position="256"/>
    </location>
</feature>
<dbReference type="PANTHER" id="PTHR31970">
    <property type="match status" value="1"/>
</dbReference>
<evidence type="ECO:0000313" key="4">
    <source>
        <dbReference type="Proteomes" id="UP000504638"/>
    </source>
</evidence>
<protein>
    <submittedName>
        <fullName evidence="3 5">SulP family sulfate permease</fullName>
    </submittedName>
</protein>